<protein>
    <submittedName>
        <fullName evidence="3">CIC11C00000003270</fullName>
    </submittedName>
</protein>
<evidence type="ECO:0000313" key="3">
    <source>
        <dbReference type="EMBL" id="SGZ55015.1"/>
    </source>
</evidence>
<dbReference type="GO" id="GO:0005262">
    <property type="term" value="F:calcium channel activity"/>
    <property type="evidence" value="ECO:0007669"/>
    <property type="project" value="InterPro"/>
</dbReference>
<dbReference type="Proteomes" id="UP000182334">
    <property type="component" value="Chromosome V"/>
</dbReference>
<name>A0A1L0BUI2_9ASCO</name>
<dbReference type="InterPro" id="IPR036790">
    <property type="entry name" value="Frizzled_dom_sf"/>
</dbReference>
<evidence type="ECO:0000256" key="1">
    <source>
        <dbReference type="SAM" id="Phobius"/>
    </source>
</evidence>
<keyword evidence="1" id="KW-1133">Transmembrane helix</keyword>
<dbReference type="InterPro" id="IPR024338">
    <property type="entry name" value="MID1/Yam8"/>
</dbReference>
<reference evidence="3 4" key="1">
    <citation type="submission" date="2016-10" db="EMBL/GenBank/DDBJ databases">
        <authorList>
            <person name="de Groot N.N."/>
        </authorList>
    </citation>
    <scope>NUCLEOTIDE SEQUENCE [LARGE SCALE GENOMIC DNA]</scope>
    <source>
        <strain evidence="3 4">CBS 141442</strain>
    </source>
</reference>
<feature type="chain" id="PRO_5012679147" evidence="2">
    <location>
        <begin position="17"/>
        <end position="518"/>
    </location>
</feature>
<organism evidence="3 4">
    <name type="scientific">Sungouiella intermedia</name>
    <dbReference type="NCBI Taxonomy" id="45354"/>
    <lineage>
        <taxon>Eukaryota</taxon>
        <taxon>Fungi</taxon>
        <taxon>Dikarya</taxon>
        <taxon>Ascomycota</taxon>
        <taxon>Saccharomycotina</taxon>
        <taxon>Pichiomycetes</taxon>
        <taxon>Metschnikowiaceae</taxon>
        <taxon>Sungouiella</taxon>
    </lineage>
</organism>
<sequence length="518" mass="57469">MFWVFLLLSFIARCYAFLDATGHLVGDQFNLTLDLQDQIQNVPRDDSDYLHEFKPISNTIVQSQLQYYSFNVNASTGLGEYYQYLVFITGNICTQDYNTAASANHSLTVYYSFNSTMFTNLEVGQMAHFEDGYFQALTDVALLLTGTAVLYIAVQAPESTNTSATWSYMIGVSQNDLVFQYDDESFVSVVDTDHESALIVTGNLTAPSGASGQANYNASLSVYQLYVYSYENKDLFADTSSSWCAIRNGPALFASTNYITSYTSRGGGLYQQFLVTGLNASTKYVGYLVSDFGGVDSNAQYGGAVYQQFQFDTMSTEACALIYDLEFCDQVAYSVPALTLDDAETKLDLGMMYDNRAKSLYGNFSKALDQIACNTTGDAIFSPIRTCDDCKQLYKDWLCSVTIPRCSSRNITGYLHRSANESRNAFIDEEVVPPLDYFEVLPCVNVCYAVVRDCPAVFGFVCPRKNNSIKMSYYWDTGSEYGSCNYVGHYAVVESGAGILLVATWVVLFISVGSMMMV</sequence>
<dbReference type="Gene3D" id="1.10.2000.10">
    <property type="entry name" value="Frizzled cysteine-rich domain"/>
    <property type="match status" value="1"/>
</dbReference>
<dbReference type="OrthoDB" id="5405745at2759"/>
<gene>
    <name evidence="3" type="ORF">SAMEA4029010_CIC11G00000003270</name>
</gene>
<feature type="signal peptide" evidence="2">
    <location>
        <begin position="1"/>
        <end position="16"/>
    </location>
</feature>
<dbReference type="PANTHER" id="PTHR39142">
    <property type="entry name" value="MID1P"/>
    <property type="match status" value="1"/>
</dbReference>
<keyword evidence="4" id="KW-1185">Reference proteome</keyword>
<dbReference type="STRING" id="45354.A0A1L0BUI2"/>
<keyword evidence="1" id="KW-0812">Transmembrane</keyword>
<dbReference type="PANTHER" id="PTHR39142:SF1">
    <property type="entry name" value="AEL197CP"/>
    <property type="match status" value="1"/>
</dbReference>
<dbReference type="EMBL" id="LT635760">
    <property type="protein sequence ID" value="SGZ55015.1"/>
    <property type="molecule type" value="Genomic_DNA"/>
</dbReference>
<keyword evidence="2" id="KW-0732">Signal</keyword>
<keyword evidence="1" id="KW-0472">Membrane</keyword>
<dbReference type="AlphaFoldDB" id="A0A1L0BUI2"/>
<evidence type="ECO:0000313" key="4">
    <source>
        <dbReference type="Proteomes" id="UP000182334"/>
    </source>
</evidence>
<feature type="transmembrane region" description="Helical" evidence="1">
    <location>
        <begin position="497"/>
        <end position="517"/>
    </location>
</feature>
<dbReference type="Pfam" id="PF12929">
    <property type="entry name" value="Mid1"/>
    <property type="match status" value="1"/>
</dbReference>
<accession>A0A1L0BUI2</accession>
<evidence type="ECO:0000256" key="2">
    <source>
        <dbReference type="SAM" id="SignalP"/>
    </source>
</evidence>
<proteinExistence type="predicted"/>
<dbReference type="GO" id="GO:0098703">
    <property type="term" value="P:calcium ion import across plasma membrane"/>
    <property type="evidence" value="ECO:0007669"/>
    <property type="project" value="InterPro"/>
</dbReference>